<feature type="region of interest" description="Disordered" evidence="1">
    <location>
        <begin position="37"/>
        <end position="71"/>
    </location>
</feature>
<dbReference type="EMBL" id="SRRH01000071">
    <property type="protein sequence ID" value="KAG6300243.1"/>
    <property type="molecule type" value="Genomic_DNA"/>
</dbReference>
<name>A0A9P7QK77_9HYPO</name>
<comment type="caution">
    <text evidence="2">The sequence shown here is derived from an EMBL/GenBank/DDBJ whole genome shotgun (WGS) entry which is preliminary data.</text>
</comment>
<organism evidence="2 3">
    <name type="scientific">Claviceps aff. purpurea</name>
    <dbReference type="NCBI Taxonomy" id="1967640"/>
    <lineage>
        <taxon>Eukaryota</taxon>
        <taxon>Fungi</taxon>
        <taxon>Dikarya</taxon>
        <taxon>Ascomycota</taxon>
        <taxon>Pezizomycotina</taxon>
        <taxon>Sordariomycetes</taxon>
        <taxon>Hypocreomycetidae</taxon>
        <taxon>Hypocreales</taxon>
        <taxon>Clavicipitaceae</taxon>
        <taxon>Claviceps</taxon>
    </lineage>
</organism>
<dbReference type="Proteomes" id="UP000707071">
    <property type="component" value="Unassembled WGS sequence"/>
</dbReference>
<keyword evidence="3" id="KW-1185">Reference proteome</keyword>
<evidence type="ECO:0000256" key="1">
    <source>
        <dbReference type="SAM" id="MobiDB-lite"/>
    </source>
</evidence>
<evidence type="ECO:0000313" key="2">
    <source>
        <dbReference type="EMBL" id="KAG6300243.1"/>
    </source>
</evidence>
<sequence>MEDVEGLSGCVVLLYTESGKQYRELEGGIQAAGTWGVGTAAKPGKPRDKRGLNLTRQHPPQRNQCRRGLEMPPPFVITGPPLASPAIAGLSRIWPFVVQFDRL</sequence>
<accession>A0A9P7QK77</accession>
<proteinExistence type="predicted"/>
<reference evidence="2 3" key="1">
    <citation type="journal article" date="2020" name="bioRxiv">
        <title>Whole genome comparisons of ergot fungi reveals the divergence and evolution of species within the genus Claviceps are the result of varying mechanisms driving genome evolution and host range expansion.</title>
        <authorList>
            <person name="Wyka S.A."/>
            <person name="Mondo S.J."/>
            <person name="Liu M."/>
            <person name="Dettman J."/>
            <person name="Nalam V."/>
            <person name="Broders K.D."/>
        </authorList>
    </citation>
    <scope>NUCLEOTIDE SEQUENCE [LARGE SCALE GENOMIC DNA]</scope>
    <source>
        <strain evidence="2 3">Clav52</strain>
    </source>
</reference>
<evidence type="ECO:0000313" key="3">
    <source>
        <dbReference type="Proteomes" id="UP000707071"/>
    </source>
</evidence>
<dbReference type="AlphaFoldDB" id="A0A9P7QK77"/>
<feature type="compositionally biased region" description="Polar residues" evidence="1">
    <location>
        <begin position="54"/>
        <end position="63"/>
    </location>
</feature>
<gene>
    <name evidence="2" type="ORF">E4U09_007223</name>
</gene>
<protein>
    <submittedName>
        <fullName evidence="2">Uncharacterized protein</fullName>
    </submittedName>
</protein>